<gene>
    <name evidence="1" type="ORF">HYZ11_08680</name>
</gene>
<dbReference type="Proteomes" id="UP000782312">
    <property type="component" value="Unassembled WGS sequence"/>
</dbReference>
<protein>
    <submittedName>
        <fullName evidence="1">Uncharacterized protein</fullName>
    </submittedName>
</protein>
<sequence>MTPRDSQPPKEKPIGLHYTIMKGLRMGVTKEKMAEVMGITVGQINTVLLLQSEN</sequence>
<dbReference type="AlphaFoldDB" id="A0A932MNK0"/>
<name>A0A932MNK0_UNCTE</name>
<accession>A0A932MNK0</accession>
<comment type="caution">
    <text evidence="1">The sequence shown here is derived from an EMBL/GenBank/DDBJ whole genome shotgun (WGS) entry which is preliminary data.</text>
</comment>
<reference evidence="1" key="1">
    <citation type="submission" date="2020-07" db="EMBL/GenBank/DDBJ databases">
        <title>Huge and variable diversity of episymbiotic CPR bacteria and DPANN archaea in groundwater ecosystems.</title>
        <authorList>
            <person name="He C.Y."/>
            <person name="Keren R."/>
            <person name="Whittaker M."/>
            <person name="Farag I.F."/>
            <person name="Doudna J."/>
            <person name="Cate J.H.D."/>
            <person name="Banfield J.F."/>
        </authorList>
    </citation>
    <scope>NUCLEOTIDE SEQUENCE</scope>
    <source>
        <strain evidence="1">NC_groundwater_763_Ag_S-0.2um_68_21</strain>
    </source>
</reference>
<dbReference type="EMBL" id="JACPUR010000019">
    <property type="protein sequence ID" value="MBI3127662.1"/>
    <property type="molecule type" value="Genomic_DNA"/>
</dbReference>
<proteinExistence type="predicted"/>
<evidence type="ECO:0000313" key="2">
    <source>
        <dbReference type="Proteomes" id="UP000782312"/>
    </source>
</evidence>
<evidence type="ECO:0000313" key="1">
    <source>
        <dbReference type="EMBL" id="MBI3127662.1"/>
    </source>
</evidence>
<organism evidence="1 2">
    <name type="scientific">Tectimicrobiota bacterium</name>
    <dbReference type="NCBI Taxonomy" id="2528274"/>
    <lineage>
        <taxon>Bacteria</taxon>
        <taxon>Pseudomonadati</taxon>
        <taxon>Nitrospinota/Tectimicrobiota group</taxon>
        <taxon>Candidatus Tectimicrobiota</taxon>
    </lineage>
</organism>